<keyword evidence="6 10" id="KW-0067">ATP-binding</keyword>
<evidence type="ECO:0000256" key="6">
    <source>
        <dbReference type="ARBA" id="ARBA00022840"/>
    </source>
</evidence>
<dbReference type="RefSeq" id="WP_057894232.1">
    <property type="nucleotide sequence ID" value="NZ_AYZQ01000002.1"/>
</dbReference>
<evidence type="ECO:0000256" key="8">
    <source>
        <dbReference type="ARBA" id="ARBA00023136"/>
    </source>
</evidence>
<dbReference type="PIRSF" id="PIRSF039085">
    <property type="entry name" value="ABC_ATPase_HisP"/>
    <property type="match status" value="1"/>
</dbReference>
<dbReference type="STRING" id="1423727.FC34_GL000937"/>
<dbReference type="GO" id="GO:0005886">
    <property type="term" value="C:plasma membrane"/>
    <property type="evidence" value="ECO:0007669"/>
    <property type="project" value="UniProtKB-SubCell"/>
</dbReference>
<dbReference type="InterPro" id="IPR003439">
    <property type="entry name" value="ABC_transporter-like_ATP-bd"/>
</dbReference>
<keyword evidence="3" id="KW-0813">Transport</keyword>
<dbReference type="GO" id="GO:0005524">
    <property type="term" value="F:ATP binding"/>
    <property type="evidence" value="ECO:0007669"/>
    <property type="project" value="UniProtKB-KW"/>
</dbReference>
<dbReference type="InterPro" id="IPR027417">
    <property type="entry name" value="P-loop_NTPase"/>
</dbReference>
<accession>A0A0R2AYW6</accession>
<dbReference type="PROSITE" id="PS00211">
    <property type="entry name" value="ABC_TRANSPORTER_1"/>
    <property type="match status" value="1"/>
</dbReference>
<evidence type="ECO:0000313" key="11">
    <source>
        <dbReference type="Proteomes" id="UP000051672"/>
    </source>
</evidence>
<proteinExistence type="inferred from homology"/>
<dbReference type="PANTHER" id="PTHR43166">
    <property type="entry name" value="AMINO ACID IMPORT ATP-BINDING PROTEIN"/>
    <property type="match status" value="1"/>
</dbReference>
<evidence type="ECO:0000256" key="7">
    <source>
        <dbReference type="ARBA" id="ARBA00022970"/>
    </source>
</evidence>
<keyword evidence="7" id="KW-0029">Amino-acid transport</keyword>
<dbReference type="Proteomes" id="UP000051672">
    <property type="component" value="Unassembled WGS sequence"/>
</dbReference>
<dbReference type="OrthoDB" id="9804199at2"/>
<dbReference type="InterPro" id="IPR050086">
    <property type="entry name" value="MetN_ABC_transporter-like"/>
</dbReference>
<evidence type="ECO:0000256" key="3">
    <source>
        <dbReference type="ARBA" id="ARBA00022448"/>
    </source>
</evidence>
<sequence length="249" mass="27559">MLKLTQINKDFGNGHGLHDVSVEFPANKTTVIVGPSGSGKTTLLRTIDFLEMPDSGQYEFDDLHYDLSRPLTKQEVLAARKKLGIVFQGYNLFPHLTVLANITEGPVHVLKQSKQDAEANAMSLLQKVGLADKANVYPDQLSGGQQQRIAIVRMVAMTPEYMLFDEPTSALDPELEVEVLKVILELAKMQDSIVIVTHNMDFARGVADKIVFVEDGKIEYQGDPEQFFAQPTPRIQAFLAAGTFDPKQA</sequence>
<dbReference type="PANTHER" id="PTHR43166:SF9">
    <property type="entry name" value="GLUTAMATE_ASPARTATE IMPORT ATP-BINDING PROTEIN GLTL"/>
    <property type="match status" value="1"/>
</dbReference>
<comment type="caution">
    <text evidence="10">The sequence shown here is derived from an EMBL/GenBank/DDBJ whole genome shotgun (WGS) entry which is preliminary data.</text>
</comment>
<dbReference type="InterPro" id="IPR003593">
    <property type="entry name" value="AAA+_ATPase"/>
</dbReference>
<comment type="similarity">
    <text evidence="2">Belongs to the ABC transporter superfamily.</text>
</comment>
<keyword evidence="4" id="KW-1003">Cell membrane</keyword>
<dbReference type="SUPFAM" id="SSF52540">
    <property type="entry name" value="P-loop containing nucleoside triphosphate hydrolases"/>
    <property type="match status" value="1"/>
</dbReference>
<evidence type="ECO:0000256" key="4">
    <source>
        <dbReference type="ARBA" id="ARBA00022475"/>
    </source>
</evidence>
<dbReference type="Gene3D" id="3.40.50.300">
    <property type="entry name" value="P-loop containing nucleotide triphosphate hydrolases"/>
    <property type="match status" value="1"/>
</dbReference>
<reference evidence="10 11" key="1">
    <citation type="journal article" date="2015" name="Genome Announc.">
        <title>Expanding the biotechnology potential of lactobacilli through comparative genomics of 213 strains and associated genera.</title>
        <authorList>
            <person name="Sun Z."/>
            <person name="Harris H.M."/>
            <person name="McCann A."/>
            <person name="Guo C."/>
            <person name="Argimon S."/>
            <person name="Zhang W."/>
            <person name="Yang X."/>
            <person name="Jeffery I.B."/>
            <person name="Cooney J.C."/>
            <person name="Kagawa T.F."/>
            <person name="Liu W."/>
            <person name="Song Y."/>
            <person name="Salvetti E."/>
            <person name="Wrobel A."/>
            <person name="Rasinkangas P."/>
            <person name="Parkhill J."/>
            <person name="Rea M.C."/>
            <person name="O'Sullivan O."/>
            <person name="Ritari J."/>
            <person name="Douillard F.P."/>
            <person name="Paul Ross R."/>
            <person name="Yang R."/>
            <person name="Briner A.E."/>
            <person name="Felis G.E."/>
            <person name="de Vos W.M."/>
            <person name="Barrangou R."/>
            <person name="Klaenhammer T.R."/>
            <person name="Caufield P.W."/>
            <person name="Cui Y."/>
            <person name="Zhang H."/>
            <person name="O'Toole P.W."/>
        </authorList>
    </citation>
    <scope>NUCLEOTIDE SEQUENCE [LARGE SCALE GENOMIC DNA]</scope>
    <source>
        <strain evidence="10 11">DSM 23927</strain>
    </source>
</reference>
<name>A0A0R2AYW6_9LACO</name>
<keyword evidence="8" id="KW-0472">Membrane</keyword>
<organism evidence="10 11">
    <name type="scientific">Lacticaseibacillus brantae DSM 23927</name>
    <dbReference type="NCBI Taxonomy" id="1423727"/>
    <lineage>
        <taxon>Bacteria</taxon>
        <taxon>Bacillati</taxon>
        <taxon>Bacillota</taxon>
        <taxon>Bacilli</taxon>
        <taxon>Lactobacillales</taxon>
        <taxon>Lactobacillaceae</taxon>
        <taxon>Lacticaseibacillus</taxon>
    </lineage>
</organism>
<dbReference type="PATRIC" id="fig|1423727.3.peg.943"/>
<dbReference type="GO" id="GO:0015424">
    <property type="term" value="F:ABC-type amino acid transporter activity"/>
    <property type="evidence" value="ECO:0007669"/>
    <property type="project" value="InterPro"/>
</dbReference>
<keyword evidence="5" id="KW-0547">Nucleotide-binding</keyword>
<keyword evidence="11" id="KW-1185">Reference proteome</keyword>
<evidence type="ECO:0000256" key="2">
    <source>
        <dbReference type="ARBA" id="ARBA00005417"/>
    </source>
</evidence>
<evidence type="ECO:0000256" key="5">
    <source>
        <dbReference type="ARBA" id="ARBA00022741"/>
    </source>
</evidence>
<dbReference type="SMART" id="SM00382">
    <property type="entry name" value="AAA"/>
    <property type="match status" value="1"/>
</dbReference>
<dbReference type="AlphaFoldDB" id="A0A0R2AYW6"/>
<dbReference type="InterPro" id="IPR017871">
    <property type="entry name" value="ABC_transporter-like_CS"/>
</dbReference>
<evidence type="ECO:0000313" key="10">
    <source>
        <dbReference type="EMBL" id="KRM71957.1"/>
    </source>
</evidence>
<dbReference type="Pfam" id="PF00005">
    <property type="entry name" value="ABC_tran"/>
    <property type="match status" value="1"/>
</dbReference>
<protein>
    <submittedName>
        <fullName evidence="10">Amino acid abc transporter, atp-binding protein</fullName>
    </submittedName>
</protein>
<dbReference type="EMBL" id="AYZQ01000002">
    <property type="protein sequence ID" value="KRM71957.1"/>
    <property type="molecule type" value="Genomic_DNA"/>
</dbReference>
<dbReference type="InterPro" id="IPR030679">
    <property type="entry name" value="ABC_ATPase_HisP-typ"/>
</dbReference>
<comment type="subcellular location">
    <subcellularLocation>
        <location evidence="1">Cell membrane</location>
        <topology evidence="1">Peripheral membrane protein</topology>
    </subcellularLocation>
</comment>
<evidence type="ECO:0000259" key="9">
    <source>
        <dbReference type="PROSITE" id="PS50893"/>
    </source>
</evidence>
<gene>
    <name evidence="10" type="ORF">FC34_GL000937</name>
</gene>
<feature type="domain" description="ABC transporter" evidence="9">
    <location>
        <begin position="2"/>
        <end position="240"/>
    </location>
</feature>
<dbReference type="GO" id="GO:0016887">
    <property type="term" value="F:ATP hydrolysis activity"/>
    <property type="evidence" value="ECO:0007669"/>
    <property type="project" value="InterPro"/>
</dbReference>
<dbReference type="PROSITE" id="PS50893">
    <property type="entry name" value="ABC_TRANSPORTER_2"/>
    <property type="match status" value="1"/>
</dbReference>
<evidence type="ECO:0000256" key="1">
    <source>
        <dbReference type="ARBA" id="ARBA00004202"/>
    </source>
</evidence>